<gene>
    <name evidence="1" type="ORF">AVDCRST_MAG07-866</name>
</gene>
<dbReference type="AlphaFoldDB" id="A0A6J4KV74"/>
<name>A0A6J4KV74_9ACTN</name>
<organism evidence="1">
    <name type="scientific">uncultured Frankineae bacterium</name>
    <dbReference type="NCBI Taxonomy" id="437475"/>
    <lineage>
        <taxon>Bacteria</taxon>
        <taxon>Bacillati</taxon>
        <taxon>Actinomycetota</taxon>
        <taxon>Actinomycetes</taxon>
        <taxon>Frankiales</taxon>
        <taxon>environmental samples</taxon>
    </lineage>
</organism>
<dbReference type="EMBL" id="CADCUB010000050">
    <property type="protein sequence ID" value="CAA9316329.1"/>
    <property type="molecule type" value="Genomic_DNA"/>
</dbReference>
<protein>
    <submittedName>
        <fullName evidence="1">Uncharacterized protein</fullName>
    </submittedName>
</protein>
<proteinExistence type="predicted"/>
<feature type="non-terminal residue" evidence="1">
    <location>
        <position position="76"/>
    </location>
</feature>
<sequence length="76" mass="8243">MIDLRHVDLSTHLPALDVADGQAHRWYLWWRTRPLGLLALEPWQLPVTSERLAGLVAAAIAPAVGDLLHPGGGFAA</sequence>
<accession>A0A6J4KV74</accession>
<reference evidence="1" key="1">
    <citation type="submission" date="2020-02" db="EMBL/GenBank/DDBJ databases">
        <authorList>
            <person name="Meier V. D."/>
        </authorList>
    </citation>
    <scope>NUCLEOTIDE SEQUENCE</scope>
    <source>
        <strain evidence="1">AVDCRST_MAG07</strain>
    </source>
</reference>
<evidence type="ECO:0000313" key="1">
    <source>
        <dbReference type="EMBL" id="CAA9316329.1"/>
    </source>
</evidence>